<dbReference type="EMBL" id="CP000627">
    <property type="protein sequence ID" value="ABQ21859.1"/>
    <property type="molecule type" value="Genomic_DNA"/>
</dbReference>
<evidence type="ECO:0000256" key="3">
    <source>
        <dbReference type="ARBA" id="ARBA00022692"/>
    </source>
</evidence>
<evidence type="ECO:0000256" key="4">
    <source>
        <dbReference type="ARBA" id="ARBA00022989"/>
    </source>
</evidence>
<protein>
    <recommendedName>
        <fullName evidence="6">Phosphate transporter</fullName>
    </recommendedName>
</protein>
<feature type="transmembrane region" description="Helical" evidence="6">
    <location>
        <begin position="20"/>
        <end position="41"/>
    </location>
</feature>
<feature type="transmembrane region" description="Helical" evidence="6">
    <location>
        <begin position="62"/>
        <end position="81"/>
    </location>
</feature>
<name>A0A0H3AM71_VIBC3</name>
<dbReference type="eggNOG" id="COG0306">
    <property type="taxonomic scope" value="Bacteria"/>
</dbReference>
<evidence type="ECO:0000313" key="7">
    <source>
        <dbReference type="EMBL" id="ABQ21859.1"/>
    </source>
</evidence>
<feature type="transmembrane region" description="Helical" evidence="6">
    <location>
        <begin position="101"/>
        <end position="120"/>
    </location>
</feature>
<dbReference type="KEGG" id="vco:VC0395_A2020"/>
<feature type="transmembrane region" description="Helical" evidence="6">
    <location>
        <begin position="230"/>
        <end position="249"/>
    </location>
</feature>
<sequence length="433" mass="45063">MGCSACYQQLGITMEILANYGTVLIIVAAVFGFLMAIGIGANDVANAMGTSVGSKALTVKQAIIIAMIFEFAGAYLAGGEVTETIRNGVIETSLFADKPDVLIYGMMSALLAAGTWLLVASYMGWPVSTTHSIIGAIIGFACVSVGTEAVDWSSVKGIVGSWIITPVISGFFAYLIFVSAQRLIFDTEKPLINAKRFVPVYMFITTMVIALVTIKKGLKHVGLHLSSSEAWMWSAVVSAIVMVGGYLYIQKKFANRDEDHGFAGVESIFSILMVITACAMAFAHGSNDVANAIGPLSAVVSTVEHMGEVAAKSSIAWWILPLGGFGIVVGLATLGHKVMATIGTGITELTPSRGFAAQLATASTVVLASGTGLPISTTQTLVGAVLGVGFARGIAALNLGVVRNIVASWVVTLPAGALLAVVFFYAIQAVFVG</sequence>
<dbReference type="AlphaFoldDB" id="A0A0H3AM71"/>
<feature type="transmembrane region" description="Helical" evidence="6">
    <location>
        <begin position="355"/>
        <end position="375"/>
    </location>
</feature>
<gene>
    <name evidence="7" type="ordered locus">VC0395_A2020</name>
</gene>
<dbReference type="GO" id="GO:0016020">
    <property type="term" value="C:membrane"/>
    <property type="evidence" value="ECO:0007669"/>
    <property type="project" value="UniProtKB-SubCell"/>
</dbReference>
<evidence type="ECO:0000313" key="8">
    <source>
        <dbReference type="Proteomes" id="UP000000249"/>
    </source>
</evidence>
<feature type="transmembrane region" description="Helical" evidence="6">
    <location>
        <begin position="381"/>
        <end position="402"/>
    </location>
</feature>
<dbReference type="PATRIC" id="fig|345073.21.peg.2462"/>
<feature type="transmembrane region" description="Helical" evidence="6">
    <location>
        <begin position="197"/>
        <end position="218"/>
    </location>
</feature>
<evidence type="ECO:0000256" key="1">
    <source>
        <dbReference type="ARBA" id="ARBA00004141"/>
    </source>
</evidence>
<keyword evidence="3 6" id="KW-0812">Transmembrane</keyword>
<comment type="subcellular location">
    <subcellularLocation>
        <location evidence="1 6">Membrane</location>
        <topology evidence="1 6">Multi-pass membrane protein</topology>
    </subcellularLocation>
</comment>
<evidence type="ECO:0000256" key="6">
    <source>
        <dbReference type="RuleBase" id="RU363058"/>
    </source>
</evidence>
<comment type="similarity">
    <text evidence="6">Belongs to the inorganic phosphate transporter (PiT) (TC 2.A.20) family.</text>
</comment>
<evidence type="ECO:0000256" key="2">
    <source>
        <dbReference type="ARBA" id="ARBA00022448"/>
    </source>
</evidence>
<keyword evidence="4 6" id="KW-1133">Transmembrane helix</keyword>
<dbReference type="GO" id="GO:0035435">
    <property type="term" value="P:phosphate ion transmembrane transport"/>
    <property type="evidence" value="ECO:0007669"/>
    <property type="project" value="TreeGrafter"/>
</dbReference>
<dbReference type="PANTHER" id="PTHR11101">
    <property type="entry name" value="PHOSPHATE TRANSPORTER"/>
    <property type="match status" value="1"/>
</dbReference>
<dbReference type="KEGG" id="vcr:VC395_2557"/>
<organism evidence="7 8">
    <name type="scientific">Vibrio cholerae serotype O1 (strain ATCC 39541 / Classical Ogawa 395 / O395)</name>
    <dbReference type="NCBI Taxonomy" id="345073"/>
    <lineage>
        <taxon>Bacteria</taxon>
        <taxon>Pseudomonadati</taxon>
        <taxon>Pseudomonadota</taxon>
        <taxon>Gammaproteobacteria</taxon>
        <taxon>Vibrionales</taxon>
        <taxon>Vibrionaceae</taxon>
        <taxon>Vibrio</taxon>
    </lineage>
</organism>
<dbReference type="GO" id="GO:0005315">
    <property type="term" value="F:phosphate transmembrane transporter activity"/>
    <property type="evidence" value="ECO:0007669"/>
    <property type="project" value="InterPro"/>
</dbReference>
<evidence type="ECO:0000256" key="5">
    <source>
        <dbReference type="ARBA" id="ARBA00023136"/>
    </source>
</evidence>
<keyword evidence="6" id="KW-0592">Phosphate transport</keyword>
<accession>A0A0H3AM71</accession>
<dbReference type="InterPro" id="IPR001204">
    <property type="entry name" value="Phos_transporter"/>
</dbReference>
<keyword evidence="5 6" id="KW-0472">Membrane</keyword>
<proteinExistence type="inferred from homology"/>
<feature type="transmembrane region" description="Helical" evidence="6">
    <location>
        <begin position="315"/>
        <end position="334"/>
    </location>
</feature>
<dbReference type="Proteomes" id="UP000000249">
    <property type="component" value="Chromosome 1"/>
</dbReference>
<reference evidence="7 8" key="1">
    <citation type="submission" date="2007-03" db="EMBL/GenBank/DDBJ databases">
        <authorList>
            <person name="Heidelberg J."/>
        </authorList>
    </citation>
    <scope>NUCLEOTIDE SEQUENCE [LARGE SCALE GENOMIC DNA]</scope>
    <source>
        <strain evidence="8">ATCC 39541 / Classical Ogawa 395 / O395</strain>
    </source>
</reference>
<feature type="transmembrane region" description="Helical" evidence="6">
    <location>
        <begin position="409"/>
        <end position="431"/>
    </location>
</feature>
<dbReference type="Pfam" id="PF01384">
    <property type="entry name" value="PHO4"/>
    <property type="match status" value="1"/>
</dbReference>
<dbReference type="PANTHER" id="PTHR11101:SF80">
    <property type="entry name" value="PHOSPHATE TRANSPORTER"/>
    <property type="match status" value="1"/>
</dbReference>
<feature type="transmembrane region" description="Helical" evidence="6">
    <location>
        <begin position="261"/>
        <end position="283"/>
    </location>
</feature>
<keyword evidence="2 6" id="KW-0813">Transport</keyword>
<feature type="transmembrane region" description="Helical" evidence="6">
    <location>
        <begin position="162"/>
        <end position="185"/>
    </location>
</feature>